<dbReference type="EMBL" id="CP053564">
    <property type="protein sequence ID" value="QJY48904.1"/>
    <property type="molecule type" value="Genomic_DNA"/>
</dbReference>
<sequence length="308" mass="32264">MKWVSYVSPASATPRAGVLVDDEVRGLDDPATLTDLIGAGTLDDAGRRAHDRPAEVVPLAAARLLAPVPRPPSIRDFGCFELHFLNASRALGLPVDPVWYEQPVFYFSNPAAVRGPGDDIPVSPGSDRFDYEVEVAAVIGREGGDLRPDEAERHIAGYTVLCDWSARDLQAREAPMGFGPVKGKDGATSLGPVLVTPDELEPHRAGHGFDLAMTASVNGVPVGGGTWADIHWSFGQMLSYASRGTRLVPGDVIGSGTVGNGCLLEQSGTADSAPWLRPGDVVDTTVEGIGTLTGRVVGGVAVVPLCHG</sequence>
<dbReference type="InterPro" id="IPR011234">
    <property type="entry name" value="Fumarylacetoacetase-like_C"/>
</dbReference>
<organism evidence="2 3">
    <name type="scientific">Pseudonocardia broussonetiae</name>
    <dbReference type="NCBI Taxonomy" id="2736640"/>
    <lineage>
        <taxon>Bacteria</taxon>
        <taxon>Bacillati</taxon>
        <taxon>Actinomycetota</taxon>
        <taxon>Actinomycetes</taxon>
        <taxon>Pseudonocardiales</taxon>
        <taxon>Pseudonocardiaceae</taxon>
        <taxon>Pseudonocardia</taxon>
    </lineage>
</organism>
<dbReference type="GO" id="GO:0016787">
    <property type="term" value="F:hydrolase activity"/>
    <property type="evidence" value="ECO:0007669"/>
    <property type="project" value="UniProtKB-KW"/>
</dbReference>
<accession>A0A6M6JL93</accession>
<keyword evidence="3" id="KW-1185">Reference proteome</keyword>
<dbReference type="PANTHER" id="PTHR43211:SF1">
    <property type="entry name" value="BLL6422 PROTEIN"/>
    <property type="match status" value="1"/>
</dbReference>
<name>A0A6M6JL93_9PSEU</name>
<protein>
    <submittedName>
        <fullName evidence="2">Fumarylacetoacetate hydrolase family protein</fullName>
    </submittedName>
</protein>
<dbReference type="InterPro" id="IPR036663">
    <property type="entry name" value="Fumarylacetoacetase_C_sf"/>
</dbReference>
<evidence type="ECO:0000259" key="1">
    <source>
        <dbReference type="Pfam" id="PF01557"/>
    </source>
</evidence>
<dbReference type="Proteomes" id="UP000505377">
    <property type="component" value="Chromosome"/>
</dbReference>
<dbReference type="Gene3D" id="3.90.850.10">
    <property type="entry name" value="Fumarylacetoacetase-like, C-terminal domain"/>
    <property type="match status" value="1"/>
</dbReference>
<keyword evidence="2" id="KW-0378">Hydrolase</keyword>
<evidence type="ECO:0000313" key="3">
    <source>
        <dbReference type="Proteomes" id="UP000505377"/>
    </source>
</evidence>
<dbReference type="SUPFAM" id="SSF56529">
    <property type="entry name" value="FAH"/>
    <property type="match status" value="1"/>
</dbReference>
<dbReference type="PANTHER" id="PTHR43211">
    <property type="entry name" value="FUMARYLACETOACETATE HYDROLASE"/>
    <property type="match status" value="1"/>
</dbReference>
<evidence type="ECO:0000313" key="2">
    <source>
        <dbReference type="EMBL" id="QJY48904.1"/>
    </source>
</evidence>
<dbReference type="RefSeq" id="WP_172163432.1">
    <property type="nucleotide sequence ID" value="NZ_CP053564.1"/>
</dbReference>
<dbReference type="KEGG" id="pbro:HOP40_26580"/>
<proteinExistence type="predicted"/>
<dbReference type="AlphaFoldDB" id="A0A6M6JL93"/>
<dbReference type="Pfam" id="PF01557">
    <property type="entry name" value="FAA_hydrolase"/>
    <property type="match status" value="1"/>
</dbReference>
<reference evidence="2 3" key="1">
    <citation type="submission" date="2020-05" db="EMBL/GenBank/DDBJ databases">
        <authorList>
            <person name="Mo P."/>
        </authorList>
    </citation>
    <scope>NUCLEOTIDE SEQUENCE [LARGE SCALE GENOMIC DNA]</scope>
    <source>
        <strain evidence="2 3">Gen01</strain>
    </source>
</reference>
<feature type="domain" description="Fumarylacetoacetase-like C-terminal" evidence="1">
    <location>
        <begin position="96"/>
        <end position="297"/>
    </location>
</feature>
<gene>
    <name evidence="2" type="ORF">HOP40_26580</name>
</gene>